<evidence type="ECO:0000259" key="1">
    <source>
        <dbReference type="Pfam" id="PF10090"/>
    </source>
</evidence>
<dbReference type="Gene3D" id="1.10.287.130">
    <property type="match status" value="1"/>
</dbReference>
<evidence type="ECO:0000313" key="2">
    <source>
        <dbReference type="EMBL" id="MBC2837416.1"/>
    </source>
</evidence>
<dbReference type="Pfam" id="PF10090">
    <property type="entry name" value="HPTransfase"/>
    <property type="match status" value="1"/>
</dbReference>
<dbReference type="Proteomes" id="UP000555411">
    <property type="component" value="Unassembled WGS sequence"/>
</dbReference>
<feature type="domain" description="Histidine phosphotransferase ChpT C-terminal" evidence="1">
    <location>
        <begin position="89"/>
        <end position="192"/>
    </location>
</feature>
<proteinExistence type="predicted"/>
<comment type="caution">
    <text evidence="2">The sequence shown here is derived from an EMBL/GenBank/DDBJ whole genome shotgun (WGS) entry which is preliminary data.</text>
</comment>
<dbReference type="GO" id="GO:0016740">
    <property type="term" value="F:transferase activity"/>
    <property type="evidence" value="ECO:0007669"/>
    <property type="project" value="UniProtKB-KW"/>
</dbReference>
<dbReference type="InterPro" id="IPR018762">
    <property type="entry name" value="ChpT_C"/>
</dbReference>
<dbReference type="EMBL" id="JACLQD010000006">
    <property type="protein sequence ID" value="MBC2837416.1"/>
    <property type="molecule type" value="Genomic_DNA"/>
</dbReference>
<gene>
    <name evidence="2" type="ORF">H7F16_18000</name>
</gene>
<name>A0A842ID17_9RHOB</name>
<accession>A0A842ID17</accession>
<keyword evidence="2" id="KW-0808">Transferase</keyword>
<keyword evidence="3" id="KW-1185">Reference proteome</keyword>
<organism evidence="2 3">
    <name type="scientific">Paragemmobacter straminiformis</name>
    <dbReference type="NCBI Taxonomy" id="2045119"/>
    <lineage>
        <taxon>Bacteria</taxon>
        <taxon>Pseudomonadati</taxon>
        <taxon>Pseudomonadota</taxon>
        <taxon>Alphaproteobacteria</taxon>
        <taxon>Rhodobacterales</taxon>
        <taxon>Paracoccaceae</taxon>
        <taxon>Paragemmobacter</taxon>
    </lineage>
</organism>
<evidence type="ECO:0000313" key="3">
    <source>
        <dbReference type="Proteomes" id="UP000555411"/>
    </source>
</evidence>
<dbReference type="InterPro" id="IPR036890">
    <property type="entry name" value="HATPase_C_sf"/>
</dbReference>
<protein>
    <submittedName>
        <fullName evidence="2">Histidine phosphotransferase</fullName>
    </submittedName>
</protein>
<reference evidence="2 3" key="1">
    <citation type="journal article" date="2017" name="Int. J. Syst. Evol. Microbiol.">
        <title>Gemmobacter straminiformis sp. nov., isolated from an artificial fountain.</title>
        <authorList>
            <person name="Kang J.Y."/>
            <person name="Kim M.J."/>
            <person name="Chun J."/>
            <person name="Son K.P."/>
            <person name="Jahng K.Y."/>
        </authorList>
    </citation>
    <scope>NUCLEOTIDE SEQUENCE [LARGE SCALE GENOMIC DNA]</scope>
    <source>
        <strain evidence="2 3">CAM-8</strain>
    </source>
</reference>
<dbReference type="Gene3D" id="3.30.565.10">
    <property type="entry name" value="Histidine kinase-like ATPase, C-terminal domain"/>
    <property type="match status" value="1"/>
</dbReference>
<sequence length="209" mass="22079">MTVPAMPPEARPETPADLAALVASRLCHDLISPIGAIGNGVELISLDPRPKSGELALLSDSVASASAKLRFFRIAFGVAGRDQSISRSEVVPLLGDLYRTGRITLDWQSPVDMTRAEAKLAFLMLLCAEHALPTGGALAVLRDGVGWTLRASSPRLRHDAGLWSLLADPALSGPLDPAQVQFPLAGAQLQALQRRAVIDVGVSTLTVSF</sequence>
<dbReference type="AlphaFoldDB" id="A0A842ID17"/>
<dbReference type="RefSeq" id="WP_185799030.1">
    <property type="nucleotide sequence ID" value="NZ_JACLQD010000006.1"/>
</dbReference>